<comment type="caution">
    <text evidence="1">The sequence shown here is derived from an EMBL/GenBank/DDBJ whole genome shotgun (WGS) entry which is preliminary data.</text>
</comment>
<name>A0AAN9VNS9_9ORTH</name>
<evidence type="ECO:0000313" key="1">
    <source>
        <dbReference type="EMBL" id="KAK7866111.1"/>
    </source>
</evidence>
<proteinExistence type="predicted"/>
<gene>
    <name evidence="1" type="ORF">R5R35_011629</name>
</gene>
<evidence type="ECO:0008006" key="3">
    <source>
        <dbReference type="Google" id="ProtNLM"/>
    </source>
</evidence>
<dbReference type="InterPro" id="IPR029034">
    <property type="entry name" value="Cystine-knot_cytokine"/>
</dbReference>
<dbReference type="AlphaFoldDB" id="A0AAN9VNS9"/>
<keyword evidence="2" id="KW-1185">Reference proteome</keyword>
<sequence length="127" mass="14553">MHARPPLDGDEVLLEPVNIDTSSFLEYEPLCKERRVRVELRNLERGVDYYPAQYDEVYCESDGDDGVVTSDKCAHPGFKCVQQYTTLFVIRRDIKKDCYLQKATLKVPSGCECMWPARQLGGASDHY</sequence>
<dbReference type="SUPFAM" id="SSF57501">
    <property type="entry name" value="Cystine-knot cytokines"/>
    <property type="match status" value="1"/>
</dbReference>
<protein>
    <recommendedName>
        <fullName evidence="3">Spaetzle domain-containing protein</fullName>
    </recommendedName>
</protein>
<reference evidence="1 2" key="1">
    <citation type="submission" date="2024-03" db="EMBL/GenBank/DDBJ databases">
        <title>The genome assembly and annotation of the cricket Gryllus longicercus Weissman &amp; Gray.</title>
        <authorList>
            <person name="Szrajer S."/>
            <person name="Gray D."/>
            <person name="Ylla G."/>
        </authorList>
    </citation>
    <scope>NUCLEOTIDE SEQUENCE [LARGE SCALE GENOMIC DNA]</scope>
    <source>
        <strain evidence="1">DAG 2021-001</strain>
        <tissue evidence="1">Whole body minus gut</tissue>
    </source>
</reference>
<accession>A0AAN9VNS9</accession>
<evidence type="ECO:0000313" key="2">
    <source>
        <dbReference type="Proteomes" id="UP001378592"/>
    </source>
</evidence>
<dbReference type="EMBL" id="JAZDUA010000155">
    <property type="protein sequence ID" value="KAK7866111.1"/>
    <property type="molecule type" value="Genomic_DNA"/>
</dbReference>
<organism evidence="1 2">
    <name type="scientific">Gryllus longicercus</name>
    <dbReference type="NCBI Taxonomy" id="2509291"/>
    <lineage>
        <taxon>Eukaryota</taxon>
        <taxon>Metazoa</taxon>
        <taxon>Ecdysozoa</taxon>
        <taxon>Arthropoda</taxon>
        <taxon>Hexapoda</taxon>
        <taxon>Insecta</taxon>
        <taxon>Pterygota</taxon>
        <taxon>Neoptera</taxon>
        <taxon>Polyneoptera</taxon>
        <taxon>Orthoptera</taxon>
        <taxon>Ensifera</taxon>
        <taxon>Gryllidea</taxon>
        <taxon>Grylloidea</taxon>
        <taxon>Gryllidae</taxon>
        <taxon>Gryllinae</taxon>
        <taxon>Gryllus</taxon>
    </lineage>
</organism>
<dbReference type="Gene3D" id="2.10.90.10">
    <property type="entry name" value="Cystine-knot cytokines"/>
    <property type="match status" value="1"/>
</dbReference>
<dbReference type="Proteomes" id="UP001378592">
    <property type="component" value="Unassembled WGS sequence"/>
</dbReference>